<keyword evidence="1" id="KW-0805">Transcription regulation</keyword>
<dbReference type="GO" id="GO:0003700">
    <property type="term" value="F:DNA-binding transcription factor activity"/>
    <property type="evidence" value="ECO:0007669"/>
    <property type="project" value="InterPro"/>
</dbReference>
<dbReference type="Pfam" id="PF13463">
    <property type="entry name" value="HTH_27"/>
    <property type="match status" value="1"/>
</dbReference>
<dbReference type="PROSITE" id="PS01117">
    <property type="entry name" value="HTH_MARR_1"/>
    <property type="match status" value="1"/>
</dbReference>
<reference evidence="6 7" key="1">
    <citation type="journal article" date="2015" name="Stand. Genomic Sci.">
        <title>Complete genome sequence and description of Salinispira pacifica gen. nov., sp. nov., a novel spirochaete isolated form a hypersaline microbial mat.</title>
        <authorList>
            <person name="Ben Hania W."/>
            <person name="Joseph M."/>
            <person name="Schumann P."/>
            <person name="Bunk B."/>
            <person name="Fiebig A."/>
            <person name="Sproer C."/>
            <person name="Klenk H.P."/>
            <person name="Fardeau M.L."/>
            <person name="Spring S."/>
        </authorList>
    </citation>
    <scope>NUCLEOTIDE SEQUENCE [LARGE SCALE GENOMIC DNA]</scope>
    <source>
        <strain evidence="6 7">L21-RPul-D2</strain>
    </source>
</reference>
<dbReference type="PRINTS" id="PR00598">
    <property type="entry name" value="HTHMARR"/>
</dbReference>
<dbReference type="InterPro" id="IPR023187">
    <property type="entry name" value="Tscrpt_reg_MarR-type_CS"/>
</dbReference>
<keyword evidence="7" id="KW-1185">Reference proteome</keyword>
<dbReference type="GO" id="GO:0003677">
    <property type="term" value="F:DNA binding"/>
    <property type="evidence" value="ECO:0007669"/>
    <property type="project" value="UniProtKB-KW"/>
</dbReference>
<keyword evidence="3" id="KW-0804">Transcription</keyword>
<evidence type="ECO:0000313" key="7">
    <source>
        <dbReference type="Proteomes" id="UP000018680"/>
    </source>
</evidence>
<dbReference type="PANTHER" id="PTHR33164:SF64">
    <property type="entry name" value="TRANSCRIPTIONAL REGULATOR SLYA"/>
    <property type="match status" value="1"/>
</dbReference>
<sequence length="189" mass="20744">MNQPESSSLAHLLLETMPAIMGQIGSTLRREAPVSQQLQFHILRKLREGPKALADLARVNSVRLPTMSRSIEAMVNHGWVERFHEAGDRRTVHVRITPRGNTVLQETEAIGIDKAEDLLSGLSSSERKGLISALSKIQARLDEAKQVEAEQAGKDGSTPCGGEVAEVTIEAVTDRSKISLKKKSEEEKE</sequence>
<dbReference type="InterPro" id="IPR000835">
    <property type="entry name" value="HTH_MarR-typ"/>
</dbReference>
<dbReference type="Proteomes" id="UP000018680">
    <property type="component" value="Chromosome"/>
</dbReference>
<evidence type="ECO:0000259" key="5">
    <source>
        <dbReference type="PROSITE" id="PS50995"/>
    </source>
</evidence>
<dbReference type="SMART" id="SM00347">
    <property type="entry name" value="HTH_MARR"/>
    <property type="match status" value="1"/>
</dbReference>
<proteinExistence type="predicted"/>
<dbReference type="STRING" id="1307761.L21SP2_1545"/>
<accession>V5WGM5</accession>
<gene>
    <name evidence="6" type="ORF">L21SP2_1545</name>
</gene>
<feature type="domain" description="HTH marR-type" evidence="5">
    <location>
        <begin position="6"/>
        <end position="139"/>
    </location>
</feature>
<dbReference type="AlphaFoldDB" id="V5WGM5"/>
<evidence type="ECO:0000313" key="6">
    <source>
        <dbReference type="EMBL" id="AHC14938.1"/>
    </source>
</evidence>
<evidence type="ECO:0000256" key="3">
    <source>
        <dbReference type="ARBA" id="ARBA00023163"/>
    </source>
</evidence>
<dbReference type="InterPro" id="IPR039422">
    <property type="entry name" value="MarR/SlyA-like"/>
</dbReference>
<dbReference type="SUPFAM" id="SSF46785">
    <property type="entry name" value="Winged helix' DNA-binding domain"/>
    <property type="match status" value="1"/>
</dbReference>
<feature type="region of interest" description="Disordered" evidence="4">
    <location>
        <begin position="148"/>
        <end position="168"/>
    </location>
</feature>
<dbReference type="InterPro" id="IPR036390">
    <property type="entry name" value="WH_DNA-bd_sf"/>
</dbReference>
<dbReference type="PANTHER" id="PTHR33164">
    <property type="entry name" value="TRANSCRIPTIONAL REGULATOR, MARR FAMILY"/>
    <property type="match status" value="1"/>
</dbReference>
<evidence type="ECO:0000256" key="1">
    <source>
        <dbReference type="ARBA" id="ARBA00023015"/>
    </source>
</evidence>
<name>V5WGM5_9SPIO</name>
<dbReference type="Gene3D" id="1.10.10.10">
    <property type="entry name" value="Winged helix-like DNA-binding domain superfamily/Winged helix DNA-binding domain"/>
    <property type="match status" value="1"/>
</dbReference>
<evidence type="ECO:0000256" key="4">
    <source>
        <dbReference type="SAM" id="MobiDB-lite"/>
    </source>
</evidence>
<dbReference type="PROSITE" id="PS50995">
    <property type="entry name" value="HTH_MARR_2"/>
    <property type="match status" value="1"/>
</dbReference>
<dbReference type="EMBL" id="CP006939">
    <property type="protein sequence ID" value="AHC14938.1"/>
    <property type="molecule type" value="Genomic_DNA"/>
</dbReference>
<evidence type="ECO:0000256" key="2">
    <source>
        <dbReference type="ARBA" id="ARBA00023125"/>
    </source>
</evidence>
<dbReference type="HOGENOM" id="CLU_1433549_0_0_12"/>
<organism evidence="6 7">
    <name type="scientific">Salinispira pacifica</name>
    <dbReference type="NCBI Taxonomy" id="1307761"/>
    <lineage>
        <taxon>Bacteria</taxon>
        <taxon>Pseudomonadati</taxon>
        <taxon>Spirochaetota</taxon>
        <taxon>Spirochaetia</taxon>
        <taxon>Spirochaetales</taxon>
        <taxon>Spirochaetaceae</taxon>
        <taxon>Salinispira</taxon>
    </lineage>
</organism>
<dbReference type="InterPro" id="IPR036388">
    <property type="entry name" value="WH-like_DNA-bd_sf"/>
</dbReference>
<keyword evidence="2" id="KW-0238">DNA-binding</keyword>
<protein>
    <recommendedName>
        <fullName evidence="5">HTH marR-type domain-containing protein</fullName>
    </recommendedName>
</protein>
<dbReference type="RefSeq" id="WP_024267858.1">
    <property type="nucleotide sequence ID" value="NC_023035.1"/>
</dbReference>
<dbReference type="KEGG" id="slr:L21SP2_1545"/>
<dbReference type="GO" id="GO:0006950">
    <property type="term" value="P:response to stress"/>
    <property type="evidence" value="ECO:0007669"/>
    <property type="project" value="TreeGrafter"/>
</dbReference>